<name>A0A0A9BTS9_ARUDO</name>
<reference evidence="1" key="2">
    <citation type="journal article" date="2015" name="Data Brief">
        <title>Shoot transcriptome of the giant reed, Arundo donax.</title>
        <authorList>
            <person name="Barrero R.A."/>
            <person name="Guerrero F.D."/>
            <person name="Moolhuijzen P."/>
            <person name="Goolsby J.A."/>
            <person name="Tidwell J."/>
            <person name="Bellgard S.E."/>
            <person name="Bellgard M.I."/>
        </authorList>
    </citation>
    <scope>NUCLEOTIDE SEQUENCE</scope>
    <source>
        <tissue evidence="1">Shoot tissue taken approximately 20 cm above the soil surface</tissue>
    </source>
</reference>
<accession>A0A0A9BTS9</accession>
<proteinExistence type="predicted"/>
<protein>
    <submittedName>
        <fullName evidence="1">Uncharacterized protein</fullName>
    </submittedName>
</protein>
<evidence type="ECO:0000313" key="1">
    <source>
        <dbReference type="EMBL" id="JAD64570.1"/>
    </source>
</evidence>
<organism evidence="1">
    <name type="scientific">Arundo donax</name>
    <name type="common">Giant reed</name>
    <name type="synonym">Donax arundinaceus</name>
    <dbReference type="NCBI Taxonomy" id="35708"/>
    <lineage>
        <taxon>Eukaryota</taxon>
        <taxon>Viridiplantae</taxon>
        <taxon>Streptophyta</taxon>
        <taxon>Embryophyta</taxon>
        <taxon>Tracheophyta</taxon>
        <taxon>Spermatophyta</taxon>
        <taxon>Magnoliopsida</taxon>
        <taxon>Liliopsida</taxon>
        <taxon>Poales</taxon>
        <taxon>Poaceae</taxon>
        <taxon>PACMAD clade</taxon>
        <taxon>Arundinoideae</taxon>
        <taxon>Arundineae</taxon>
        <taxon>Arundo</taxon>
    </lineage>
</organism>
<sequence>MLVTGELLAASKEGSACSASGRSNLLWPGSSPSCWGTWRLS</sequence>
<dbReference type="AlphaFoldDB" id="A0A0A9BTS9"/>
<dbReference type="EMBL" id="GBRH01233325">
    <property type="protein sequence ID" value="JAD64570.1"/>
    <property type="molecule type" value="Transcribed_RNA"/>
</dbReference>
<reference evidence="1" key="1">
    <citation type="submission" date="2014-09" db="EMBL/GenBank/DDBJ databases">
        <authorList>
            <person name="Magalhaes I.L.F."/>
            <person name="Oliveira U."/>
            <person name="Santos F.R."/>
            <person name="Vidigal T.H.D.A."/>
            <person name="Brescovit A.D."/>
            <person name="Santos A.J."/>
        </authorList>
    </citation>
    <scope>NUCLEOTIDE SEQUENCE</scope>
    <source>
        <tissue evidence="1">Shoot tissue taken approximately 20 cm above the soil surface</tissue>
    </source>
</reference>